<dbReference type="Proteomes" id="UP000316759">
    <property type="component" value="Unassembled WGS sequence"/>
</dbReference>
<comment type="caution">
    <text evidence="1">The sequence shown here is derived from an EMBL/GenBank/DDBJ whole genome shotgun (WGS) entry which is preliminary data.</text>
</comment>
<organism evidence="1 2">
    <name type="scientific">Fasciola gigantica</name>
    <name type="common">Giant liver fluke</name>
    <dbReference type="NCBI Taxonomy" id="46835"/>
    <lineage>
        <taxon>Eukaryota</taxon>
        <taxon>Metazoa</taxon>
        <taxon>Spiralia</taxon>
        <taxon>Lophotrochozoa</taxon>
        <taxon>Platyhelminthes</taxon>
        <taxon>Trematoda</taxon>
        <taxon>Digenea</taxon>
        <taxon>Plagiorchiida</taxon>
        <taxon>Echinostomata</taxon>
        <taxon>Echinostomatoidea</taxon>
        <taxon>Fasciolidae</taxon>
        <taxon>Fasciola</taxon>
    </lineage>
</organism>
<evidence type="ECO:0000313" key="2">
    <source>
        <dbReference type="Proteomes" id="UP000316759"/>
    </source>
</evidence>
<dbReference type="EMBL" id="SUNJ01004745">
    <property type="protein sequence ID" value="TPP64198.1"/>
    <property type="molecule type" value="Genomic_DNA"/>
</dbReference>
<sequence>MTKPESRGDFRVLVVVIVDVVAVEEAVGDFAIVLAAKPTELRGRRWWRWWIVGRGRFSDRGSGVWPRRPLGTSVGGVVAVHHVDVVASEGMRGGKKVFIEPHRHEGYFLPREKRIA</sequence>
<proteinExistence type="predicted"/>
<protein>
    <submittedName>
        <fullName evidence="1">Uncharacterized protein</fullName>
    </submittedName>
</protein>
<evidence type="ECO:0000313" key="1">
    <source>
        <dbReference type="EMBL" id="TPP64198.1"/>
    </source>
</evidence>
<gene>
    <name evidence="1" type="ORF">FGIG_12540</name>
</gene>
<name>A0A504Z2K7_FASGI</name>
<dbReference type="AlphaFoldDB" id="A0A504Z2K7"/>
<reference evidence="1 2" key="1">
    <citation type="submission" date="2019-04" db="EMBL/GenBank/DDBJ databases">
        <title>Annotation for the trematode Fasciola gigantica.</title>
        <authorList>
            <person name="Choi Y.-J."/>
        </authorList>
    </citation>
    <scope>NUCLEOTIDE SEQUENCE [LARGE SCALE GENOMIC DNA]</scope>
    <source>
        <strain evidence="1">Uganda_cow_1</strain>
    </source>
</reference>
<keyword evidence="2" id="KW-1185">Reference proteome</keyword>
<accession>A0A504Z2K7</accession>